<dbReference type="EMBL" id="ADLE01000001">
    <property type="protein sequence ID" value="EJZ66417.1"/>
    <property type="molecule type" value="Genomic_DNA"/>
</dbReference>
<dbReference type="InterPro" id="IPR022134">
    <property type="entry name" value="DUF3667"/>
</dbReference>
<proteinExistence type="predicted"/>
<keyword evidence="1" id="KW-1133">Transmembrane helix</keyword>
<feature type="transmembrane region" description="Helical" evidence="1">
    <location>
        <begin position="147"/>
        <end position="171"/>
    </location>
</feature>
<dbReference type="Proteomes" id="UP000006044">
    <property type="component" value="Unassembled WGS sequence"/>
</dbReference>
<dbReference type="STRING" id="742726.HMPREF9448_00595"/>
<evidence type="ECO:0008006" key="4">
    <source>
        <dbReference type="Google" id="ProtNLM"/>
    </source>
</evidence>
<evidence type="ECO:0000256" key="1">
    <source>
        <dbReference type="SAM" id="Phobius"/>
    </source>
</evidence>
<protein>
    <recommendedName>
        <fullName evidence="4">DUF3667 domain-containing protein</fullName>
    </recommendedName>
</protein>
<comment type="caution">
    <text evidence="2">The sequence shown here is derived from an EMBL/GenBank/DDBJ whole genome shotgun (WGS) entry which is preliminary data.</text>
</comment>
<dbReference type="HOGENOM" id="CLU_046825_3_0_10"/>
<reference evidence="2 3" key="1">
    <citation type="submission" date="2012-08" db="EMBL/GenBank/DDBJ databases">
        <title>The Genome Sequence of Barnesiella intestinihominis YIT 11860.</title>
        <authorList>
            <consortium name="The Broad Institute Genome Sequencing Platform"/>
            <person name="Earl A."/>
            <person name="Ward D."/>
            <person name="Feldgarden M."/>
            <person name="Gevers D."/>
            <person name="Morotomi M."/>
            <person name="Walker B."/>
            <person name="Young S.K."/>
            <person name="Zeng Q."/>
            <person name="Gargeya S."/>
            <person name="Fitzgerald M."/>
            <person name="Haas B."/>
            <person name="Abouelleil A."/>
            <person name="Alvarado L."/>
            <person name="Arachchi H.M."/>
            <person name="Berlin A.M."/>
            <person name="Chapman S.B."/>
            <person name="Goldberg J."/>
            <person name="Griggs A."/>
            <person name="Gujja S."/>
            <person name="Hansen M."/>
            <person name="Howarth C."/>
            <person name="Imamovic A."/>
            <person name="Larimer J."/>
            <person name="McCowen C."/>
            <person name="Montmayeur A."/>
            <person name="Murphy C."/>
            <person name="Neiman D."/>
            <person name="Pearson M."/>
            <person name="Priest M."/>
            <person name="Roberts A."/>
            <person name="Saif S."/>
            <person name="Shea T."/>
            <person name="Sisk P."/>
            <person name="Sykes S."/>
            <person name="Wortman J."/>
            <person name="Nusbaum C."/>
            <person name="Birren B."/>
        </authorList>
    </citation>
    <scope>NUCLEOTIDE SEQUENCE [LARGE SCALE GENOMIC DNA]</scope>
    <source>
        <strain evidence="2 3">YIT 11860</strain>
    </source>
</reference>
<gene>
    <name evidence="2" type="ORF">HMPREF9448_00595</name>
</gene>
<organism evidence="2 3">
    <name type="scientific">Barnesiella intestinihominis YIT 11860</name>
    <dbReference type="NCBI Taxonomy" id="742726"/>
    <lineage>
        <taxon>Bacteria</taxon>
        <taxon>Pseudomonadati</taxon>
        <taxon>Bacteroidota</taxon>
        <taxon>Bacteroidia</taxon>
        <taxon>Bacteroidales</taxon>
        <taxon>Barnesiellaceae</taxon>
        <taxon>Barnesiella</taxon>
    </lineage>
</organism>
<dbReference type="AlphaFoldDB" id="K0X4Q7"/>
<evidence type="ECO:0000313" key="3">
    <source>
        <dbReference type="Proteomes" id="UP000006044"/>
    </source>
</evidence>
<accession>K0X4Q7</accession>
<evidence type="ECO:0000313" key="2">
    <source>
        <dbReference type="EMBL" id="EJZ66417.1"/>
    </source>
</evidence>
<feature type="transmembrane region" description="Helical" evidence="1">
    <location>
        <begin position="113"/>
        <end position="135"/>
    </location>
</feature>
<dbReference type="Pfam" id="PF12412">
    <property type="entry name" value="DUF3667"/>
    <property type="match status" value="1"/>
</dbReference>
<dbReference type="OrthoDB" id="1315649at2"/>
<sequence>MICKNCGTEFEGNFCNHCGQKSTVERLTWKSVWDNILHGIFHVDNTFVKTTRTLVVHPDRLISDYFAGRRKGYMAPIPLLAVWCVILLFFGHIEGGAGTISTIEGSATHNWIVEHYTLLTIVTVPFMVLAVKIAFRKAGAARYNWVEYLLGCCYLSVLYILLSLVLMPIGWVLDASYYTVYEWTSMVLCLLPTYWAAYSFFPDKFWKTLGRTLWASVLYLLFSVIIAVGVMLIIGY</sequence>
<keyword evidence="1" id="KW-0812">Transmembrane</keyword>
<feature type="transmembrane region" description="Helical" evidence="1">
    <location>
        <begin position="73"/>
        <end position="93"/>
    </location>
</feature>
<dbReference type="RefSeq" id="WP_008861091.1">
    <property type="nucleotide sequence ID" value="NZ_CAXSYG010000004.1"/>
</dbReference>
<dbReference type="GeneID" id="77847929"/>
<keyword evidence="1" id="KW-0472">Membrane</keyword>
<name>K0X4Q7_9BACT</name>
<keyword evidence="3" id="KW-1185">Reference proteome</keyword>
<feature type="transmembrane region" description="Helical" evidence="1">
    <location>
        <begin position="183"/>
        <end position="201"/>
    </location>
</feature>
<feature type="transmembrane region" description="Helical" evidence="1">
    <location>
        <begin position="213"/>
        <end position="234"/>
    </location>
</feature>
<dbReference type="eggNOG" id="COG0546">
    <property type="taxonomic scope" value="Bacteria"/>
</dbReference>